<reference evidence="3" key="1">
    <citation type="journal article" date="2010" name="Nat. Biotechnol.">
        <title>Draft genome sequence of the oilseed species Ricinus communis.</title>
        <authorList>
            <person name="Chan A.P."/>
            <person name="Crabtree J."/>
            <person name="Zhao Q."/>
            <person name="Lorenzi H."/>
            <person name="Orvis J."/>
            <person name="Puiu D."/>
            <person name="Melake-Berhan A."/>
            <person name="Jones K.M."/>
            <person name="Redman J."/>
            <person name="Chen G."/>
            <person name="Cahoon E.B."/>
            <person name="Gedil M."/>
            <person name="Stanke M."/>
            <person name="Haas B.J."/>
            <person name="Wortman J.R."/>
            <person name="Fraser-Liggett C.M."/>
            <person name="Ravel J."/>
            <person name="Rabinowicz P.D."/>
        </authorList>
    </citation>
    <scope>NUCLEOTIDE SEQUENCE [LARGE SCALE GENOMIC DNA]</scope>
    <source>
        <strain evidence="3">cv. Hale</strain>
    </source>
</reference>
<keyword evidence="1" id="KW-0812">Transmembrane</keyword>
<evidence type="ECO:0000313" key="2">
    <source>
        <dbReference type="EMBL" id="EEF28079.1"/>
    </source>
</evidence>
<dbReference type="AlphaFoldDB" id="B9T7T5"/>
<feature type="transmembrane region" description="Helical" evidence="1">
    <location>
        <begin position="36"/>
        <end position="53"/>
    </location>
</feature>
<keyword evidence="3" id="KW-1185">Reference proteome</keyword>
<protein>
    <submittedName>
        <fullName evidence="2">Uncharacterized protein</fullName>
    </submittedName>
</protein>
<evidence type="ECO:0000313" key="3">
    <source>
        <dbReference type="Proteomes" id="UP000008311"/>
    </source>
</evidence>
<keyword evidence="1" id="KW-1133">Transmembrane helix</keyword>
<accession>B9T7T5</accession>
<evidence type="ECO:0000256" key="1">
    <source>
        <dbReference type="SAM" id="Phobius"/>
    </source>
</evidence>
<keyword evidence="1" id="KW-0472">Membrane</keyword>
<dbReference type="Proteomes" id="UP000008311">
    <property type="component" value="Unassembled WGS sequence"/>
</dbReference>
<dbReference type="InParanoid" id="B9T7T5"/>
<organism evidence="2 3">
    <name type="scientific">Ricinus communis</name>
    <name type="common">Castor bean</name>
    <dbReference type="NCBI Taxonomy" id="3988"/>
    <lineage>
        <taxon>Eukaryota</taxon>
        <taxon>Viridiplantae</taxon>
        <taxon>Streptophyta</taxon>
        <taxon>Embryophyta</taxon>
        <taxon>Tracheophyta</taxon>
        <taxon>Spermatophyta</taxon>
        <taxon>Magnoliopsida</taxon>
        <taxon>eudicotyledons</taxon>
        <taxon>Gunneridae</taxon>
        <taxon>Pentapetalae</taxon>
        <taxon>rosids</taxon>
        <taxon>fabids</taxon>
        <taxon>Malpighiales</taxon>
        <taxon>Euphorbiaceae</taxon>
        <taxon>Acalyphoideae</taxon>
        <taxon>Acalypheae</taxon>
        <taxon>Ricinus</taxon>
    </lineage>
</organism>
<feature type="transmembrane region" description="Helical" evidence="1">
    <location>
        <begin position="104"/>
        <end position="125"/>
    </location>
</feature>
<dbReference type="EMBL" id="EQ974828">
    <property type="protein sequence ID" value="EEF28079.1"/>
    <property type="molecule type" value="Genomic_DNA"/>
</dbReference>
<proteinExistence type="predicted"/>
<gene>
    <name evidence="2" type="ORF">RCOM_0116340</name>
</gene>
<sequence length="142" mass="15569">MAVRQPPSSTAGSDYFTILCPSRFRLAMEVGGGGKYWLVIVTGSGFNGCFVLYTTNDGGDGRYQIWFLNRFCRIGTPILRRLTKQKNIYSFCLVWHQALQSSNLLVGLMVSPLLLINFFAGGAIFDGGGKTIGNKNTGVFII</sequence>
<name>B9T7T5_RICCO</name>